<proteinExistence type="predicted"/>
<comment type="caution">
    <text evidence="1">The sequence shown here is derived from an EMBL/GenBank/DDBJ whole genome shotgun (WGS) entry which is preliminary data.</text>
</comment>
<accession>A0A1E1KJM6</accession>
<dbReference type="AlphaFoldDB" id="A0A1E1KJM6"/>
<evidence type="ECO:0000313" key="2">
    <source>
        <dbReference type="Proteomes" id="UP000178129"/>
    </source>
</evidence>
<organism evidence="1 2">
    <name type="scientific">Rhynchosporium graminicola</name>
    <dbReference type="NCBI Taxonomy" id="2792576"/>
    <lineage>
        <taxon>Eukaryota</taxon>
        <taxon>Fungi</taxon>
        <taxon>Dikarya</taxon>
        <taxon>Ascomycota</taxon>
        <taxon>Pezizomycotina</taxon>
        <taxon>Leotiomycetes</taxon>
        <taxon>Helotiales</taxon>
        <taxon>Ploettnerulaceae</taxon>
        <taxon>Rhynchosporium</taxon>
    </lineage>
</organism>
<protein>
    <submittedName>
        <fullName evidence="1">Uncharacterized protein</fullName>
    </submittedName>
</protein>
<dbReference type="InParanoid" id="A0A1E1KJM6"/>
<keyword evidence="2" id="KW-1185">Reference proteome</keyword>
<evidence type="ECO:0000313" key="1">
    <source>
        <dbReference type="EMBL" id="CZS98181.1"/>
    </source>
</evidence>
<sequence length="37" mass="4413">MAFKFSGEAVWITRSPRKSFQETAYDSSKLRLIIRYE</sequence>
<gene>
    <name evidence="1" type="ORF">RCO7_14468</name>
</gene>
<reference evidence="2" key="1">
    <citation type="submission" date="2016-03" db="EMBL/GenBank/DDBJ databases">
        <authorList>
            <person name="Ploux O."/>
        </authorList>
    </citation>
    <scope>NUCLEOTIDE SEQUENCE [LARGE SCALE GENOMIC DNA]</scope>
    <source>
        <strain evidence="2">UK7</strain>
    </source>
</reference>
<name>A0A1E1KJM6_9HELO</name>
<dbReference type="EMBL" id="FJUW01000014">
    <property type="protein sequence ID" value="CZS98181.1"/>
    <property type="molecule type" value="Genomic_DNA"/>
</dbReference>
<dbReference type="Proteomes" id="UP000178129">
    <property type="component" value="Unassembled WGS sequence"/>
</dbReference>